<proteinExistence type="predicted"/>
<protein>
    <submittedName>
        <fullName evidence="2">Uncharacterized protein</fullName>
    </submittedName>
</protein>
<feature type="compositionally biased region" description="Low complexity" evidence="1">
    <location>
        <begin position="51"/>
        <end position="67"/>
    </location>
</feature>
<evidence type="ECO:0000256" key="1">
    <source>
        <dbReference type="SAM" id="MobiDB-lite"/>
    </source>
</evidence>
<dbReference type="AlphaFoldDB" id="A0AAV4V538"/>
<feature type="region of interest" description="Disordered" evidence="1">
    <location>
        <begin position="45"/>
        <end position="67"/>
    </location>
</feature>
<evidence type="ECO:0000313" key="2">
    <source>
        <dbReference type="EMBL" id="GIY65109.1"/>
    </source>
</evidence>
<sequence length="67" mass="7618">MELLGTMLLHLQAHLNWFLLPDFTILNYNLLPSSVPIASNSKAPEWFSKESNPSSSSTSFTPRNFYD</sequence>
<reference evidence="2 3" key="1">
    <citation type="submission" date="2021-06" db="EMBL/GenBank/DDBJ databases">
        <title>Caerostris darwini draft genome.</title>
        <authorList>
            <person name="Kono N."/>
            <person name="Arakawa K."/>
        </authorList>
    </citation>
    <scope>NUCLEOTIDE SEQUENCE [LARGE SCALE GENOMIC DNA]</scope>
</reference>
<evidence type="ECO:0000313" key="3">
    <source>
        <dbReference type="Proteomes" id="UP001054837"/>
    </source>
</evidence>
<organism evidence="2 3">
    <name type="scientific">Caerostris darwini</name>
    <dbReference type="NCBI Taxonomy" id="1538125"/>
    <lineage>
        <taxon>Eukaryota</taxon>
        <taxon>Metazoa</taxon>
        <taxon>Ecdysozoa</taxon>
        <taxon>Arthropoda</taxon>
        <taxon>Chelicerata</taxon>
        <taxon>Arachnida</taxon>
        <taxon>Araneae</taxon>
        <taxon>Araneomorphae</taxon>
        <taxon>Entelegynae</taxon>
        <taxon>Araneoidea</taxon>
        <taxon>Araneidae</taxon>
        <taxon>Caerostris</taxon>
    </lineage>
</organism>
<dbReference type="Proteomes" id="UP001054837">
    <property type="component" value="Unassembled WGS sequence"/>
</dbReference>
<comment type="caution">
    <text evidence="2">The sequence shown here is derived from an EMBL/GenBank/DDBJ whole genome shotgun (WGS) entry which is preliminary data.</text>
</comment>
<accession>A0AAV4V538</accession>
<name>A0AAV4V538_9ARAC</name>
<dbReference type="EMBL" id="BPLQ01012387">
    <property type="protein sequence ID" value="GIY65109.1"/>
    <property type="molecule type" value="Genomic_DNA"/>
</dbReference>
<gene>
    <name evidence="2" type="ORF">CDAR_251761</name>
</gene>
<keyword evidence="3" id="KW-1185">Reference proteome</keyword>